<evidence type="ECO:0000313" key="11">
    <source>
        <dbReference type="Proteomes" id="UP000383932"/>
    </source>
</evidence>
<dbReference type="Proteomes" id="UP000383932">
    <property type="component" value="Unassembled WGS sequence"/>
</dbReference>
<organism evidence="10 11">
    <name type="scientific">Ceratobasidium theobromae</name>
    <dbReference type="NCBI Taxonomy" id="1582974"/>
    <lineage>
        <taxon>Eukaryota</taxon>
        <taxon>Fungi</taxon>
        <taxon>Dikarya</taxon>
        <taxon>Basidiomycota</taxon>
        <taxon>Agaricomycotina</taxon>
        <taxon>Agaricomycetes</taxon>
        <taxon>Cantharellales</taxon>
        <taxon>Ceratobasidiaceae</taxon>
        <taxon>Ceratobasidium</taxon>
    </lineage>
</organism>
<keyword evidence="6" id="KW-0560">Oxidoreductase</keyword>
<dbReference type="Pfam" id="PF01207">
    <property type="entry name" value="Dus"/>
    <property type="match status" value="1"/>
</dbReference>
<dbReference type="CDD" id="cd02801">
    <property type="entry name" value="DUS_like_FMN"/>
    <property type="match status" value="1"/>
</dbReference>
<evidence type="ECO:0000256" key="8">
    <source>
        <dbReference type="ARBA" id="ARBA00049447"/>
    </source>
</evidence>
<proteinExistence type="predicted"/>
<evidence type="ECO:0000256" key="1">
    <source>
        <dbReference type="ARBA" id="ARBA00001917"/>
    </source>
</evidence>
<dbReference type="SUPFAM" id="SSF51395">
    <property type="entry name" value="FMN-linked oxidoreductases"/>
    <property type="match status" value="1"/>
</dbReference>
<dbReference type="GO" id="GO:0006397">
    <property type="term" value="P:mRNA processing"/>
    <property type="evidence" value="ECO:0007669"/>
    <property type="project" value="UniProtKB-KW"/>
</dbReference>
<keyword evidence="5" id="KW-0819">tRNA processing</keyword>
<evidence type="ECO:0000256" key="5">
    <source>
        <dbReference type="ARBA" id="ARBA00022694"/>
    </source>
</evidence>
<dbReference type="OrthoDB" id="9977870at2759"/>
<name>A0A5N5QWW3_9AGAM</name>
<gene>
    <name evidence="10" type="ORF">CTheo_450</name>
</gene>
<comment type="catalytic activity">
    <reaction evidence="7">
        <text>a 5,6-dihydrouridine in mRNA + NAD(+) = a uridine in mRNA + NADH + H(+)</text>
        <dbReference type="Rhea" id="RHEA:69851"/>
        <dbReference type="Rhea" id="RHEA-COMP:14658"/>
        <dbReference type="Rhea" id="RHEA-COMP:17789"/>
        <dbReference type="ChEBI" id="CHEBI:15378"/>
        <dbReference type="ChEBI" id="CHEBI:57540"/>
        <dbReference type="ChEBI" id="CHEBI:57945"/>
        <dbReference type="ChEBI" id="CHEBI:65315"/>
        <dbReference type="ChEBI" id="CHEBI:74443"/>
    </reaction>
    <physiologicalReaction direction="right-to-left" evidence="7">
        <dbReference type="Rhea" id="RHEA:69853"/>
    </physiologicalReaction>
</comment>
<sequence>MHHQLDEPISQNDDAMPEVLPPNEMLEHQWCDIPNAIPFRHLVSLYDVHITHTPMIMAAEFSRSATARHTDFTTSEEERGCFSLFEKGSTTRMRNVRGSLVAQFAANDPKAFADACELIQPHVDGIDLNCGCPQSWAYSEHVGSWLLRQPDRVRDLVRAAKDRLGWSYPVSIKVRVDPDLKRTQQLMEIAVHAGASYITVHGRTRHQASTLPVNLPAISFARECVKGALPVVANGDAWSAKENEVIRRETGCEAVMSARGLLANPVE</sequence>
<dbReference type="Gene3D" id="3.20.20.70">
    <property type="entry name" value="Aldolase class I"/>
    <property type="match status" value="1"/>
</dbReference>
<dbReference type="InterPro" id="IPR013785">
    <property type="entry name" value="Aldolase_TIM"/>
</dbReference>
<protein>
    <recommendedName>
        <fullName evidence="9">DUS-like FMN-binding domain-containing protein</fullName>
    </recommendedName>
</protein>
<keyword evidence="4" id="KW-0507">mRNA processing</keyword>
<comment type="catalytic activity">
    <reaction evidence="8">
        <text>a 5,6-dihydrouridine in mRNA + NADP(+) = a uridine in mRNA + NADPH + H(+)</text>
        <dbReference type="Rhea" id="RHEA:69855"/>
        <dbReference type="Rhea" id="RHEA-COMP:14658"/>
        <dbReference type="Rhea" id="RHEA-COMP:17789"/>
        <dbReference type="ChEBI" id="CHEBI:15378"/>
        <dbReference type="ChEBI" id="CHEBI:57783"/>
        <dbReference type="ChEBI" id="CHEBI:58349"/>
        <dbReference type="ChEBI" id="CHEBI:65315"/>
        <dbReference type="ChEBI" id="CHEBI:74443"/>
    </reaction>
    <physiologicalReaction direction="right-to-left" evidence="8">
        <dbReference type="Rhea" id="RHEA:69857"/>
    </physiologicalReaction>
</comment>
<evidence type="ECO:0000256" key="7">
    <source>
        <dbReference type="ARBA" id="ARBA00048342"/>
    </source>
</evidence>
<dbReference type="PANTHER" id="PTHR11082:SF31">
    <property type="entry name" value="TRNA-DIHYDROURIDINE(20A_20B) SYNTHASE [NAD(P)+]-LIKE"/>
    <property type="match status" value="1"/>
</dbReference>
<comment type="cofactor">
    <cofactor evidence="1">
        <name>FMN</name>
        <dbReference type="ChEBI" id="CHEBI:58210"/>
    </cofactor>
</comment>
<dbReference type="InterPro" id="IPR018517">
    <property type="entry name" value="tRNA_hU_synthase_CS"/>
</dbReference>
<evidence type="ECO:0000259" key="9">
    <source>
        <dbReference type="Pfam" id="PF01207"/>
    </source>
</evidence>
<dbReference type="EMBL" id="SSOP01000003">
    <property type="protein sequence ID" value="KAB5596178.1"/>
    <property type="molecule type" value="Genomic_DNA"/>
</dbReference>
<dbReference type="InterPro" id="IPR035587">
    <property type="entry name" value="DUS-like_FMN-bd"/>
</dbReference>
<keyword evidence="3" id="KW-0288">FMN</keyword>
<dbReference type="GO" id="GO:0050660">
    <property type="term" value="F:flavin adenine dinucleotide binding"/>
    <property type="evidence" value="ECO:0007669"/>
    <property type="project" value="InterPro"/>
</dbReference>
<keyword evidence="2" id="KW-0285">Flavoprotein</keyword>
<evidence type="ECO:0000256" key="6">
    <source>
        <dbReference type="ARBA" id="ARBA00023002"/>
    </source>
</evidence>
<feature type="domain" description="DUS-like FMN-binding" evidence="9">
    <location>
        <begin position="38"/>
        <end position="265"/>
    </location>
</feature>
<dbReference type="PROSITE" id="PS01136">
    <property type="entry name" value="UPF0034"/>
    <property type="match status" value="1"/>
</dbReference>
<accession>A0A5N5QWW3</accession>
<reference evidence="10 11" key="1">
    <citation type="journal article" date="2019" name="Fungal Biol. Biotechnol.">
        <title>Draft genome sequence of fastidious pathogen Ceratobasidium theobromae, which causes vascular-streak dieback in Theobroma cacao.</title>
        <authorList>
            <person name="Ali S.S."/>
            <person name="Asman A."/>
            <person name="Shao J."/>
            <person name="Firmansyah A.P."/>
            <person name="Susilo A.W."/>
            <person name="Rosmana A."/>
            <person name="McMahon P."/>
            <person name="Junaid M."/>
            <person name="Guest D."/>
            <person name="Kheng T.Y."/>
            <person name="Meinhardt L.W."/>
            <person name="Bailey B.A."/>
        </authorList>
    </citation>
    <scope>NUCLEOTIDE SEQUENCE [LARGE SCALE GENOMIC DNA]</scope>
    <source>
        <strain evidence="10 11">CT2</strain>
    </source>
</reference>
<comment type="caution">
    <text evidence="10">The sequence shown here is derived from an EMBL/GenBank/DDBJ whole genome shotgun (WGS) entry which is preliminary data.</text>
</comment>
<dbReference type="PANTHER" id="PTHR11082">
    <property type="entry name" value="TRNA-DIHYDROURIDINE SYNTHASE"/>
    <property type="match status" value="1"/>
</dbReference>
<keyword evidence="11" id="KW-1185">Reference proteome</keyword>
<evidence type="ECO:0000256" key="3">
    <source>
        <dbReference type="ARBA" id="ARBA00022643"/>
    </source>
</evidence>
<dbReference type="GO" id="GO:0017150">
    <property type="term" value="F:tRNA dihydrouridine synthase activity"/>
    <property type="evidence" value="ECO:0007669"/>
    <property type="project" value="InterPro"/>
</dbReference>
<evidence type="ECO:0000313" key="10">
    <source>
        <dbReference type="EMBL" id="KAB5596178.1"/>
    </source>
</evidence>
<evidence type="ECO:0000256" key="2">
    <source>
        <dbReference type="ARBA" id="ARBA00022630"/>
    </source>
</evidence>
<evidence type="ECO:0000256" key="4">
    <source>
        <dbReference type="ARBA" id="ARBA00022664"/>
    </source>
</evidence>
<dbReference type="AlphaFoldDB" id="A0A5N5QWW3"/>